<dbReference type="RefSeq" id="WP_129223225.1">
    <property type="nucleotide sequence ID" value="NZ_SDOZ01000002.1"/>
</dbReference>
<proteinExistence type="predicted"/>
<protein>
    <submittedName>
        <fullName evidence="1">Uncharacterized protein</fullName>
    </submittedName>
</protein>
<name>A0A4Q2K8H5_9FIRM</name>
<organism evidence="1 2">
    <name type="scientific">Candidatus Borkfalkia ceftriaxoniphila</name>
    <dbReference type="NCBI Taxonomy" id="2508949"/>
    <lineage>
        <taxon>Bacteria</taxon>
        <taxon>Bacillati</taxon>
        <taxon>Bacillota</taxon>
        <taxon>Clostridia</taxon>
        <taxon>Christensenellales</taxon>
        <taxon>Christensenellaceae</taxon>
        <taxon>Candidatus Borkfalkia</taxon>
    </lineage>
</organism>
<dbReference type="EMBL" id="SDOZ01000002">
    <property type="protein sequence ID" value="RXZ60994.1"/>
    <property type="molecule type" value="Genomic_DNA"/>
</dbReference>
<gene>
    <name evidence="1" type="ORF">ESZ91_01010</name>
</gene>
<dbReference type="Proteomes" id="UP000291269">
    <property type="component" value="Unassembled WGS sequence"/>
</dbReference>
<comment type="caution">
    <text evidence="1">The sequence shown here is derived from an EMBL/GenBank/DDBJ whole genome shotgun (WGS) entry which is preliminary data.</text>
</comment>
<dbReference type="AlphaFoldDB" id="A0A4Q2K8H5"/>
<keyword evidence="2" id="KW-1185">Reference proteome</keyword>
<evidence type="ECO:0000313" key="1">
    <source>
        <dbReference type="EMBL" id="RXZ60994.1"/>
    </source>
</evidence>
<reference evidence="1 2" key="1">
    <citation type="journal article" date="2019" name="Gut">
        <title>Antibiotics-induced monodominance of a novel gut bacterial order.</title>
        <authorList>
            <person name="Hildebrand F."/>
            <person name="Moitinho-Silva L."/>
            <person name="Blasche S."/>
            <person name="Jahn M.T."/>
            <person name="Gossmann T.I."/>
            <person name="Heuerta-Cepas J."/>
            <person name="Hercog R."/>
            <person name="Luetge M."/>
            <person name="Bahram M."/>
            <person name="Pryszlak A."/>
            <person name="Alves R.J."/>
            <person name="Waszak S.M."/>
            <person name="Zhu A."/>
            <person name="Ye L."/>
            <person name="Costea P.I."/>
            <person name="Aalvink S."/>
            <person name="Belzer C."/>
            <person name="Forslund S.K."/>
            <person name="Sunagawa S."/>
            <person name="Hentschel U."/>
            <person name="Merten C."/>
            <person name="Patil K.R."/>
            <person name="Benes V."/>
            <person name="Bork P."/>
        </authorList>
    </citation>
    <scope>NUCLEOTIDE SEQUENCE [LARGE SCALE GENOMIC DNA]</scope>
    <source>
        <strain evidence="1 2">HDS1380</strain>
    </source>
</reference>
<sequence>MSKSGKKFEKGFEKYIAEQEAKIYELAAMLRDDWEMSMTMSVSIARAAYKAGWRKVKDNETAAR</sequence>
<accession>A0A4Q2K8H5</accession>
<evidence type="ECO:0000313" key="2">
    <source>
        <dbReference type="Proteomes" id="UP000291269"/>
    </source>
</evidence>